<dbReference type="VEuPathDB" id="FungiDB:SCHCODRAFT_02611610"/>
<dbReference type="EMBL" id="GL377302">
    <property type="protein sequence ID" value="EFJ03724.1"/>
    <property type="molecule type" value="Genomic_DNA"/>
</dbReference>
<evidence type="ECO:0000313" key="3">
    <source>
        <dbReference type="Proteomes" id="UP000007431"/>
    </source>
</evidence>
<proteinExistence type="predicted"/>
<dbReference type="HOGENOM" id="CLU_151434_0_0_1"/>
<evidence type="ECO:0000313" key="2">
    <source>
        <dbReference type="EMBL" id="EFJ03724.1"/>
    </source>
</evidence>
<keyword evidence="3" id="KW-1185">Reference proteome</keyword>
<feature type="region of interest" description="Disordered" evidence="1">
    <location>
        <begin position="1"/>
        <end position="25"/>
    </location>
</feature>
<name>D8PQ67_SCHCM</name>
<evidence type="ECO:0000256" key="1">
    <source>
        <dbReference type="SAM" id="MobiDB-lite"/>
    </source>
</evidence>
<dbReference type="OMA" id="RLYCTIP"/>
<dbReference type="GeneID" id="9590107"/>
<dbReference type="Proteomes" id="UP000007431">
    <property type="component" value="Unassembled WGS sequence"/>
</dbReference>
<organism evidence="3">
    <name type="scientific">Schizophyllum commune (strain H4-8 / FGSC 9210)</name>
    <name type="common">Split gill fungus</name>
    <dbReference type="NCBI Taxonomy" id="578458"/>
    <lineage>
        <taxon>Eukaryota</taxon>
        <taxon>Fungi</taxon>
        <taxon>Dikarya</taxon>
        <taxon>Basidiomycota</taxon>
        <taxon>Agaricomycotina</taxon>
        <taxon>Agaricomycetes</taxon>
        <taxon>Agaricomycetidae</taxon>
        <taxon>Agaricales</taxon>
        <taxon>Schizophyllaceae</taxon>
        <taxon>Schizophyllum</taxon>
    </lineage>
</organism>
<dbReference type="AlphaFoldDB" id="D8PQ67"/>
<protein>
    <submittedName>
        <fullName evidence="2">Expressed protein</fullName>
    </submittedName>
</protein>
<sequence length="160" mass="17571">MMSVLAPGLPQTLPETSLSASSPSTTVNEMDRLEEALVPFTQRILRSGYSSVRLQCMLPSWCGSTESCFDLHDLHKLRTRFLVFIHDLLQSLRSSGVYAVYSLVPFNASSYCMISALPYGDCGSPYAESTPAAIEKLELSNKSTHVILADLEKGPCLIIH</sequence>
<dbReference type="eggNOG" id="ENOG502SYTB">
    <property type="taxonomic scope" value="Eukaryota"/>
</dbReference>
<gene>
    <name evidence="2" type="ORF">SCHCODRAFT_255498</name>
</gene>
<dbReference type="InParanoid" id="D8PQ67"/>
<reference evidence="2 3" key="1">
    <citation type="journal article" date="2010" name="Nat. Biotechnol.">
        <title>Genome sequence of the model mushroom Schizophyllum commune.</title>
        <authorList>
            <person name="Ohm R.A."/>
            <person name="de Jong J.F."/>
            <person name="Lugones L.G."/>
            <person name="Aerts A."/>
            <person name="Kothe E."/>
            <person name="Stajich J.E."/>
            <person name="de Vries R.P."/>
            <person name="Record E."/>
            <person name="Levasseur A."/>
            <person name="Baker S.E."/>
            <person name="Bartholomew K.A."/>
            <person name="Coutinho P.M."/>
            <person name="Erdmann S."/>
            <person name="Fowler T.J."/>
            <person name="Gathman A.C."/>
            <person name="Lombard V."/>
            <person name="Henrissat B."/>
            <person name="Knabe N."/>
            <person name="Kuees U."/>
            <person name="Lilly W.W."/>
            <person name="Lindquist E."/>
            <person name="Lucas S."/>
            <person name="Magnuson J.K."/>
            <person name="Piumi F."/>
            <person name="Raudaskoski M."/>
            <person name="Salamov A."/>
            <person name="Schmutz J."/>
            <person name="Schwarze F.W.M.R."/>
            <person name="vanKuyk P.A."/>
            <person name="Horton J.S."/>
            <person name="Grigoriev I.V."/>
            <person name="Woesten H.A.B."/>
        </authorList>
    </citation>
    <scope>NUCLEOTIDE SEQUENCE [LARGE SCALE GENOMIC DNA]</scope>
    <source>
        <strain evidence="3">H4-8 / FGSC 9210</strain>
    </source>
</reference>
<accession>D8PQ67</accession>
<dbReference type="KEGG" id="scm:SCHCO_02611610"/>
<dbReference type="OrthoDB" id="3143640at2759"/>
<feature type="compositionally biased region" description="Polar residues" evidence="1">
    <location>
        <begin position="13"/>
        <end position="25"/>
    </location>
</feature>